<dbReference type="Gramene" id="TraesWEE_scaffold_172313_01G000100.1">
    <property type="protein sequence ID" value="TraesWEE_scaffold_172313_01G000100.1"/>
    <property type="gene ID" value="TraesWEE_scaffold_172313_01G000100"/>
</dbReference>
<evidence type="ECO:0000313" key="2">
    <source>
        <dbReference type="EnsemblPlants" id="TraesCS5B02G091300.1"/>
    </source>
</evidence>
<organism evidence="2">
    <name type="scientific">Triticum aestivum</name>
    <name type="common">Wheat</name>
    <dbReference type="NCBI Taxonomy" id="4565"/>
    <lineage>
        <taxon>Eukaryota</taxon>
        <taxon>Viridiplantae</taxon>
        <taxon>Streptophyta</taxon>
        <taxon>Embryophyta</taxon>
        <taxon>Tracheophyta</taxon>
        <taxon>Spermatophyta</taxon>
        <taxon>Magnoliopsida</taxon>
        <taxon>Liliopsida</taxon>
        <taxon>Poales</taxon>
        <taxon>Poaceae</taxon>
        <taxon>BOP clade</taxon>
        <taxon>Pooideae</taxon>
        <taxon>Triticodae</taxon>
        <taxon>Triticeae</taxon>
        <taxon>Triticinae</taxon>
        <taxon>Triticum</taxon>
    </lineage>
</organism>
<name>A0A3B6LHS9_WHEAT</name>
<dbReference type="Gramene" id="TraesCS5B03G0228200.1">
    <property type="protein sequence ID" value="TraesCS5B03G0228200.1.CDS"/>
    <property type="gene ID" value="TraesCS5B03G0228200"/>
</dbReference>
<keyword evidence="3" id="KW-1185">Reference proteome</keyword>
<dbReference type="Gramene" id="TraesPARA_EIv1.0_1650240.1">
    <property type="protein sequence ID" value="TraesPARA_EIv1.0_1650240.1.CDS"/>
    <property type="gene ID" value="TraesPARA_EIv1.0_1650240"/>
</dbReference>
<accession>A0A3B6LHS9</accession>
<feature type="coiled-coil region" evidence="1">
    <location>
        <begin position="183"/>
        <end position="224"/>
    </location>
</feature>
<evidence type="ECO:0000256" key="1">
    <source>
        <dbReference type="SAM" id="Coils"/>
    </source>
</evidence>
<dbReference type="Proteomes" id="UP000019116">
    <property type="component" value="Chromosome 5B"/>
</dbReference>
<sequence length="255" mass="30007">MVSWSEPSDCSDYSSDDVSRVPAKMESTDWSGIALNHSARCEHRAPCEKFVAFEWTDSGRRFLGCAKTDVPKCNFVDWIDPEWPVQLKQALNTIWTMYEEETTNRLRQNVVNAEEVVKVMEEKRKMENDLRFFKVDFAKMVADKEDAITQLGNARLVISDLQEQIEKKNLTDKSDTNIHQVLRLKAEKERDQEKEEKVKLVQEMDKIKQEKSMLLEEKEKWKQEKRHLEYTIGDLFNEKEATKGKIRKIKEIVDE</sequence>
<keyword evidence="1" id="KW-0175">Coiled coil</keyword>
<protein>
    <recommendedName>
        <fullName evidence="4">Zinc finger GRF-type domain-containing protein</fullName>
    </recommendedName>
</protein>
<evidence type="ECO:0008006" key="4">
    <source>
        <dbReference type="Google" id="ProtNLM"/>
    </source>
</evidence>
<reference evidence="2" key="1">
    <citation type="submission" date="2018-08" db="EMBL/GenBank/DDBJ databases">
        <authorList>
            <person name="Rossello M."/>
        </authorList>
    </citation>
    <scope>NUCLEOTIDE SEQUENCE [LARGE SCALE GENOMIC DNA]</scope>
    <source>
        <strain evidence="2">cv. Chinese Spring</strain>
    </source>
</reference>
<dbReference type="OrthoDB" id="703190at2759"/>
<dbReference type="PANTHER" id="PTHR35163:SF12">
    <property type="entry name" value="OS05G0134500 PROTEIN"/>
    <property type="match status" value="1"/>
</dbReference>
<evidence type="ECO:0000313" key="3">
    <source>
        <dbReference type="Proteomes" id="UP000019116"/>
    </source>
</evidence>
<proteinExistence type="predicted"/>
<dbReference type="SMR" id="A0A3B6LHS9"/>
<dbReference type="EnsemblPlants" id="TraesCS5B02G091300.1">
    <property type="protein sequence ID" value="TraesCS5B02G091300.1"/>
    <property type="gene ID" value="TraesCS5B02G091300"/>
</dbReference>
<dbReference type="Gramene" id="TraesROB_scaffold_063451_01G000300.1">
    <property type="protein sequence ID" value="TraesROB_scaffold_063451_01G000300.1"/>
    <property type="gene ID" value="TraesROB_scaffold_063451_01G000300"/>
</dbReference>
<dbReference type="AlphaFoldDB" id="A0A3B6LHS9"/>
<reference evidence="2" key="2">
    <citation type="submission" date="2018-10" db="UniProtKB">
        <authorList>
            <consortium name="EnsemblPlants"/>
        </authorList>
    </citation>
    <scope>IDENTIFICATION</scope>
</reference>
<dbReference type="PANTHER" id="PTHR35163">
    <property type="entry name" value="OS02G0467300 PROTEIN"/>
    <property type="match status" value="1"/>
</dbReference>
<dbReference type="Gramene" id="TraesCS5B02G091300.1">
    <property type="protein sequence ID" value="TraesCS5B02G091300.1"/>
    <property type="gene ID" value="TraesCS5B02G091300"/>
</dbReference>